<comment type="caution">
    <text evidence="2">The sequence shown here is derived from an EMBL/GenBank/DDBJ whole genome shotgun (WGS) entry which is preliminary data.</text>
</comment>
<dbReference type="Proteomes" id="UP001465153">
    <property type="component" value="Unassembled WGS sequence"/>
</dbReference>
<feature type="coiled-coil region" evidence="1">
    <location>
        <begin position="76"/>
        <end position="138"/>
    </location>
</feature>
<gene>
    <name evidence="2" type="ORF">NBRC116591_34480</name>
</gene>
<sequence length="184" mass="20123">MLGAAVVNCDSDDTDKKCKEKRKKGALLGGAIGAAAGYGWGNHVASKKEQYSNQEAYLNDVIGAAEAVTNDAKIYNRLITNKISKLERQEQALEVATSEQKDQQIEIGTLTSELQLAIKETEEKINLVNSEIEIQKRVVANEKSTNSPKLINAALSGISNLESEQTSLLRALTKLKSIDERRAY</sequence>
<keyword evidence="1" id="KW-0175">Coiled coil</keyword>
<organism evidence="2 3">
    <name type="scientific">Sessilibacter corallicola</name>
    <dbReference type="NCBI Taxonomy" id="2904075"/>
    <lineage>
        <taxon>Bacteria</taxon>
        <taxon>Pseudomonadati</taxon>
        <taxon>Pseudomonadota</taxon>
        <taxon>Gammaproteobacteria</taxon>
        <taxon>Cellvibrionales</taxon>
        <taxon>Cellvibrionaceae</taxon>
        <taxon>Sessilibacter</taxon>
    </lineage>
</organism>
<reference evidence="2 3" key="1">
    <citation type="submission" date="2024-04" db="EMBL/GenBank/DDBJ databases">
        <title>Draft genome sequence of Sessilibacter corallicola NBRC 116591.</title>
        <authorList>
            <person name="Miyakawa T."/>
            <person name="Kusuya Y."/>
            <person name="Miura T."/>
        </authorList>
    </citation>
    <scope>NUCLEOTIDE SEQUENCE [LARGE SCALE GENOMIC DNA]</scope>
    <source>
        <strain evidence="2 3">KU-00831-HH</strain>
    </source>
</reference>
<evidence type="ECO:0000256" key="1">
    <source>
        <dbReference type="SAM" id="Coils"/>
    </source>
</evidence>
<dbReference type="EMBL" id="BAABWN010000013">
    <property type="protein sequence ID" value="GAA6169637.1"/>
    <property type="molecule type" value="Genomic_DNA"/>
</dbReference>
<name>A0ABQ0ADJ4_9GAMM</name>
<keyword evidence="3" id="KW-1185">Reference proteome</keyword>
<accession>A0ABQ0ADJ4</accession>
<evidence type="ECO:0000313" key="3">
    <source>
        <dbReference type="Proteomes" id="UP001465153"/>
    </source>
</evidence>
<evidence type="ECO:0000313" key="2">
    <source>
        <dbReference type="EMBL" id="GAA6169637.1"/>
    </source>
</evidence>
<protein>
    <submittedName>
        <fullName evidence="2">Uncharacterized protein</fullName>
    </submittedName>
</protein>
<proteinExistence type="predicted"/>